<keyword evidence="8" id="KW-1185">Reference proteome</keyword>
<dbReference type="AlphaFoldDB" id="A0A2P8HL78"/>
<evidence type="ECO:0000256" key="4">
    <source>
        <dbReference type="ARBA" id="ARBA00023163"/>
    </source>
</evidence>
<dbReference type="Proteomes" id="UP000242310">
    <property type="component" value="Unassembled WGS sequence"/>
</dbReference>
<evidence type="ECO:0000256" key="3">
    <source>
        <dbReference type="ARBA" id="ARBA00023125"/>
    </source>
</evidence>
<protein>
    <submittedName>
        <fullName evidence="7">Central glycolytic genes regulator</fullName>
    </submittedName>
</protein>
<evidence type="ECO:0000313" key="7">
    <source>
        <dbReference type="EMBL" id="PSL46982.1"/>
    </source>
</evidence>
<feature type="domain" description="CggR N-terminal DNA binding" evidence="6">
    <location>
        <begin position="31"/>
        <end position="100"/>
    </location>
</feature>
<evidence type="ECO:0000259" key="6">
    <source>
        <dbReference type="Pfam" id="PF21715"/>
    </source>
</evidence>
<dbReference type="PANTHER" id="PTHR34294">
    <property type="entry name" value="TRANSCRIPTIONAL REGULATOR-RELATED"/>
    <property type="match status" value="1"/>
</dbReference>
<keyword evidence="3" id="KW-0238">DNA-binding</keyword>
<dbReference type="SUPFAM" id="SSF100950">
    <property type="entry name" value="NagB/RpiA/CoA transferase-like"/>
    <property type="match status" value="1"/>
</dbReference>
<dbReference type="InterPro" id="IPR007324">
    <property type="entry name" value="Sugar-bd_dom_put"/>
</dbReference>
<name>A0A2P8HL78_9BACI</name>
<dbReference type="Pfam" id="PF04198">
    <property type="entry name" value="Sugar-bind"/>
    <property type="match status" value="1"/>
</dbReference>
<dbReference type="InterPro" id="IPR051054">
    <property type="entry name" value="SorC_transcr_regulators"/>
</dbReference>
<dbReference type="SUPFAM" id="SSF46785">
    <property type="entry name" value="Winged helix' DNA-binding domain"/>
    <property type="match status" value="1"/>
</dbReference>
<evidence type="ECO:0000259" key="5">
    <source>
        <dbReference type="Pfam" id="PF04198"/>
    </source>
</evidence>
<dbReference type="Pfam" id="PF21715">
    <property type="entry name" value="CggR_N"/>
    <property type="match status" value="1"/>
</dbReference>
<keyword evidence="2" id="KW-0805">Transcription regulation</keyword>
<dbReference type="EMBL" id="PYAV01000005">
    <property type="protein sequence ID" value="PSL46982.1"/>
    <property type="molecule type" value="Genomic_DNA"/>
</dbReference>
<dbReference type="GO" id="GO:0030246">
    <property type="term" value="F:carbohydrate binding"/>
    <property type="evidence" value="ECO:0007669"/>
    <property type="project" value="InterPro"/>
</dbReference>
<comment type="similarity">
    <text evidence="1">Belongs to the SorC transcriptional regulatory family.</text>
</comment>
<sequence>MRDKNVPGKGDNMREWVEWQKKLVPEALDTMGRRYRILQYVRVMQPIGRRTLAQHLQFTERVLRNEVSFLKNQGLLHISTSGMELTDEAYDLLDELEESMKAAFGLSALEQKLADKLQIPEVIVLADDSDEQSWVKRELGRACIDIMGSRLAPGDVVAVAGGTTLASIAEMMVPNDVFSSITFVPARGGLGEDVEIQSNTIVSQMAKRARANYRLLHVPDQLSEETRDSLQLEPGIKELLELIRRPRMVVHGIGEAETMALRRRTEETAVDELKKQEAVAEAFGYYFDKDGRIVHKEQTTGLQLDDLTEEQTVITVAGGASKAEAIAAYMRYRPSDLLITDEGAAQAVLNYASAGSF</sequence>
<accession>A0A2P8HL78</accession>
<evidence type="ECO:0000256" key="1">
    <source>
        <dbReference type="ARBA" id="ARBA00010466"/>
    </source>
</evidence>
<dbReference type="InterPro" id="IPR037171">
    <property type="entry name" value="NagB/RpiA_transferase-like"/>
</dbReference>
<proteinExistence type="inferred from homology"/>
<dbReference type="Gene3D" id="3.40.50.1360">
    <property type="match status" value="1"/>
</dbReference>
<organism evidence="7 8">
    <name type="scientific">Salsuginibacillus halophilus</name>
    <dbReference type="NCBI Taxonomy" id="517424"/>
    <lineage>
        <taxon>Bacteria</taxon>
        <taxon>Bacillati</taxon>
        <taxon>Bacillota</taxon>
        <taxon>Bacilli</taxon>
        <taxon>Bacillales</taxon>
        <taxon>Bacillaceae</taxon>
        <taxon>Salsuginibacillus</taxon>
    </lineage>
</organism>
<gene>
    <name evidence="7" type="ORF">B0H94_105135</name>
</gene>
<dbReference type="InterPro" id="IPR036390">
    <property type="entry name" value="WH_DNA-bd_sf"/>
</dbReference>
<dbReference type="Gene3D" id="1.10.10.10">
    <property type="entry name" value="Winged helix-like DNA-binding domain superfamily/Winged helix DNA-binding domain"/>
    <property type="match status" value="1"/>
</dbReference>
<reference evidence="7 8" key="1">
    <citation type="submission" date="2018-03" db="EMBL/GenBank/DDBJ databases">
        <title>Genomic Encyclopedia of Type Strains, Phase III (KMG-III): the genomes of soil and plant-associated and newly described type strains.</title>
        <authorList>
            <person name="Whitman W."/>
        </authorList>
    </citation>
    <scope>NUCLEOTIDE SEQUENCE [LARGE SCALE GENOMIC DNA]</scope>
    <source>
        <strain evidence="7 8">CGMCC 1.07653</strain>
    </source>
</reference>
<dbReference type="InterPro" id="IPR048715">
    <property type="entry name" value="CggR_N"/>
</dbReference>
<comment type="caution">
    <text evidence="7">The sequence shown here is derived from an EMBL/GenBank/DDBJ whole genome shotgun (WGS) entry which is preliminary data.</text>
</comment>
<dbReference type="InterPro" id="IPR036388">
    <property type="entry name" value="WH-like_DNA-bd_sf"/>
</dbReference>
<dbReference type="PANTHER" id="PTHR34294:SF5">
    <property type="entry name" value="CENTRAL GLYCOLYTIC GENES REGULATOR"/>
    <property type="match status" value="1"/>
</dbReference>
<evidence type="ECO:0000313" key="8">
    <source>
        <dbReference type="Proteomes" id="UP000242310"/>
    </source>
</evidence>
<dbReference type="GO" id="GO:0003677">
    <property type="term" value="F:DNA binding"/>
    <property type="evidence" value="ECO:0007669"/>
    <property type="project" value="UniProtKB-KW"/>
</dbReference>
<keyword evidence="4" id="KW-0804">Transcription</keyword>
<evidence type="ECO:0000256" key="2">
    <source>
        <dbReference type="ARBA" id="ARBA00023015"/>
    </source>
</evidence>
<feature type="domain" description="Sugar-binding" evidence="5">
    <location>
        <begin position="104"/>
        <end position="350"/>
    </location>
</feature>